<accession>A0A1Y1YJ31</accession>
<organism evidence="2 3">
    <name type="scientific">Clohesyomyces aquaticus</name>
    <dbReference type="NCBI Taxonomy" id="1231657"/>
    <lineage>
        <taxon>Eukaryota</taxon>
        <taxon>Fungi</taxon>
        <taxon>Dikarya</taxon>
        <taxon>Ascomycota</taxon>
        <taxon>Pezizomycotina</taxon>
        <taxon>Dothideomycetes</taxon>
        <taxon>Pleosporomycetidae</taxon>
        <taxon>Pleosporales</taxon>
        <taxon>Lindgomycetaceae</taxon>
        <taxon>Clohesyomyces</taxon>
    </lineage>
</organism>
<evidence type="ECO:0000313" key="2">
    <source>
        <dbReference type="EMBL" id="ORX98037.1"/>
    </source>
</evidence>
<evidence type="ECO:0000256" key="1">
    <source>
        <dbReference type="SAM" id="MobiDB-lite"/>
    </source>
</evidence>
<dbReference type="AlphaFoldDB" id="A0A1Y1YJ31"/>
<evidence type="ECO:0000313" key="3">
    <source>
        <dbReference type="Proteomes" id="UP000193144"/>
    </source>
</evidence>
<sequence>MTCLGTGIIVGPLFTSSRTPSLHTSTPPRPSVLHLRRKSTNPQTSPENTDLQRQILELEHELQTKSFEAESASKRADRAEQEAKWLKNMAKIFWREEWAGMKDYMRVFSREEDVMEIEERILGEYGDLFGITDSGELGKSKRAGNTEEGNG</sequence>
<dbReference type="Proteomes" id="UP000193144">
    <property type="component" value="Unassembled WGS sequence"/>
</dbReference>
<feature type="region of interest" description="Disordered" evidence="1">
    <location>
        <begin position="15"/>
        <end position="50"/>
    </location>
</feature>
<gene>
    <name evidence="2" type="ORF">BCR34DRAFT_607080</name>
</gene>
<feature type="compositionally biased region" description="Polar residues" evidence="1">
    <location>
        <begin position="40"/>
        <end position="50"/>
    </location>
</feature>
<feature type="compositionally biased region" description="Polar residues" evidence="1">
    <location>
        <begin position="15"/>
        <end position="26"/>
    </location>
</feature>
<protein>
    <submittedName>
        <fullName evidence="2">Uncharacterized protein</fullName>
    </submittedName>
</protein>
<reference evidence="2 3" key="1">
    <citation type="submission" date="2016-07" db="EMBL/GenBank/DDBJ databases">
        <title>Pervasive Adenine N6-methylation of Active Genes in Fungi.</title>
        <authorList>
            <consortium name="DOE Joint Genome Institute"/>
            <person name="Mondo S.J."/>
            <person name="Dannebaum R.O."/>
            <person name="Kuo R.C."/>
            <person name="Labutti K."/>
            <person name="Haridas S."/>
            <person name="Kuo A."/>
            <person name="Salamov A."/>
            <person name="Ahrendt S.R."/>
            <person name="Lipzen A."/>
            <person name="Sullivan W."/>
            <person name="Andreopoulos W.B."/>
            <person name="Clum A."/>
            <person name="Lindquist E."/>
            <person name="Daum C."/>
            <person name="Ramamoorthy G.K."/>
            <person name="Gryganskyi A."/>
            <person name="Culley D."/>
            <person name="Magnuson J.K."/>
            <person name="James T.Y."/>
            <person name="O'Malley M.A."/>
            <person name="Stajich J.E."/>
            <person name="Spatafora J.W."/>
            <person name="Visel A."/>
            <person name="Grigoriev I.V."/>
        </authorList>
    </citation>
    <scope>NUCLEOTIDE SEQUENCE [LARGE SCALE GENOMIC DNA]</scope>
    <source>
        <strain evidence="2 3">CBS 115471</strain>
    </source>
</reference>
<name>A0A1Y1YJ31_9PLEO</name>
<comment type="caution">
    <text evidence="2">The sequence shown here is derived from an EMBL/GenBank/DDBJ whole genome shotgun (WGS) entry which is preliminary data.</text>
</comment>
<keyword evidence="3" id="KW-1185">Reference proteome</keyword>
<feature type="region of interest" description="Disordered" evidence="1">
    <location>
        <begin position="132"/>
        <end position="151"/>
    </location>
</feature>
<proteinExistence type="predicted"/>
<dbReference type="OrthoDB" id="3800442at2759"/>
<dbReference type="EMBL" id="MCFA01000223">
    <property type="protein sequence ID" value="ORX98037.1"/>
    <property type="molecule type" value="Genomic_DNA"/>
</dbReference>